<evidence type="ECO:0000256" key="1">
    <source>
        <dbReference type="SAM" id="SignalP"/>
    </source>
</evidence>
<accession>A0ABD1M2G2</accession>
<evidence type="ECO:0008006" key="4">
    <source>
        <dbReference type="Google" id="ProtNLM"/>
    </source>
</evidence>
<organism evidence="2 3">
    <name type="scientific">Flemingia macrophylla</name>
    <dbReference type="NCBI Taxonomy" id="520843"/>
    <lineage>
        <taxon>Eukaryota</taxon>
        <taxon>Viridiplantae</taxon>
        <taxon>Streptophyta</taxon>
        <taxon>Embryophyta</taxon>
        <taxon>Tracheophyta</taxon>
        <taxon>Spermatophyta</taxon>
        <taxon>Magnoliopsida</taxon>
        <taxon>eudicotyledons</taxon>
        <taxon>Gunneridae</taxon>
        <taxon>Pentapetalae</taxon>
        <taxon>rosids</taxon>
        <taxon>fabids</taxon>
        <taxon>Fabales</taxon>
        <taxon>Fabaceae</taxon>
        <taxon>Papilionoideae</taxon>
        <taxon>50 kb inversion clade</taxon>
        <taxon>NPAAA clade</taxon>
        <taxon>indigoferoid/millettioid clade</taxon>
        <taxon>Phaseoleae</taxon>
        <taxon>Flemingia</taxon>
    </lineage>
</organism>
<sequence length="121" mass="13918">MVMRDPPFSHTQLLVFTALLGVWQQQERAQDGKNRNFDAEKRVRVKRLIGDSVVVPAEEHSYTASEDVKARFLLLRHEKAAFTKACFPARLRESHGCVVYDESNTNSNSKVKRVLIWFGLE</sequence>
<protein>
    <recommendedName>
        <fullName evidence="4">Secreted protein</fullName>
    </recommendedName>
</protein>
<dbReference type="AlphaFoldDB" id="A0ABD1M2G2"/>
<comment type="caution">
    <text evidence="2">The sequence shown here is derived from an EMBL/GenBank/DDBJ whole genome shotgun (WGS) entry which is preliminary data.</text>
</comment>
<feature type="chain" id="PRO_5044802943" description="Secreted protein" evidence="1">
    <location>
        <begin position="30"/>
        <end position="121"/>
    </location>
</feature>
<keyword evidence="3" id="KW-1185">Reference proteome</keyword>
<proteinExistence type="predicted"/>
<gene>
    <name evidence="2" type="ORF">Fmac_022757</name>
</gene>
<dbReference type="Proteomes" id="UP001603857">
    <property type="component" value="Unassembled WGS sequence"/>
</dbReference>
<evidence type="ECO:0000313" key="2">
    <source>
        <dbReference type="EMBL" id="KAL2329330.1"/>
    </source>
</evidence>
<reference evidence="2 3" key="1">
    <citation type="submission" date="2024-08" db="EMBL/GenBank/DDBJ databases">
        <title>Insights into the chromosomal genome structure of Flemingia macrophylla.</title>
        <authorList>
            <person name="Ding Y."/>
            <person name="Zhao Y."/>
            <person name="Bi W."/>
            <person name="Wu M."/>
            <person name="Zhao G."/>
            <person name="Gong Y."/>
            <person name="Li W."/>
            <person name="Zhang P."/>
        </authorList>
    </citation>
    <scope>NUCLEOTIDE SEQUENCE [LARGE SCALE GENOMIC DNA]</scope>
    <source>
        <strain evidence="2">DYQJB</strain>
        <tissue evidence="2">Leaf</tissue>
    </source>
</reference>
<feature type="signal peptide" evidence="1">
    <location>
        <begin position="1"/>
        <end position="29"/>
    </location>
</feature>
<keyword evidence="1" id="KW-0732">Signal</keyword>
<dbReference type="EMBL" id="JBGMDY010000007">
    <property type="protein sequence ID" value="KAL2329330.1"/>
    <property type="molecule type" value="Genomic_DNA"/>
</dbReference>
<evidence type="ECO:0000313" key="3">
    <source>
        <dbReference type="Proteomes" id="UP001603857"/>
    </source>
</evidence>
<name>A0ABD1M2G2_9FABA</name>